<name>A0ACC6AAI9_9BACI</name>
<sequence>MKYELYLVNEEYVTTFNSAWQFKEGEQIFFKGEKELEKRNFCIVNITHDVFQKNEHVIHLYCQEKKVY</sequence>
<keyword evidence="2" id="KW-1185">Reference proteome</keyword>
<dbReference type="EMBL" id="JAMBOP010000031">
    <property type="protein sequence ID" value="MCM3737917.1"/>
    <property type="molecule type" value="Genomic_DNA"/>
</dbReference>
<gene>
    <name evidence="1" type="ORF">M3215_19540</name>
</gene>
<protein>
    <submittedName>
        <fullName evidence="1">Uncharacterized protein</fullName>
    </submittedName>
</protein>
<proteinExistence type="predicted"/>
<dbReference type="Proteomes" id="UP001202289">
    <property type="component" value="Unassembled WGS sequence"/>
</dbReference>
<accession>A0ACC6AAI9</accession>
<evidence type="ECO:0000313" key="1">
    <source>
        <dbReference type="EMBL" id="MCM3737917.1"/>
    </source>
</evidence>
<organism evidence="1 2">
    <name type="scientific">Bacillus cytotoxicus</name>
    <dbReference type="NCBI Taxonomy" id="580165"/>
    <lineage>
        <taxon>Bacteria</taxon>
        <taxon>Bacillati</taxon>
        <taxon>Bacillota</taxon>
        <taxon>Bacilli</taxon>
        <taxon>Bacillales</taxon>
        <taxon>Bacillaceae</taxon>
        <taxon>Bacillus</taxon>
        <taxon>Bacillus cereus group</taxon>
    </lineage>
</organism>
<comment type="caution">
    <text evidence="1">The sequence shown here is derived from an EMBL/GenBank/DDBJ whole genome shotgun (WGS) entry which is preliminary data.</text>
</comment>
<reference evidence="1" key="1">
    <citation type="submission" date="2022-05" db="EMBL/GenBank/DDBJ databases">
        <title>Comparative Genomics of Spacecraft Associated Microbes.</title>
        <authorList>
            <person name="Tran M.T."/>
            <person name="Wright A."/>
            <person name="Seuylemezian A."/>
            <person name="Eisen J."/>
            <person name="Coil D."/>
        </authorList>
    </citation>
    <scope>NUCLEOTIDE SEQUENCE</scope>
    <source>
        <strain evidence="1">FAIRING 10M-2.2</strain>
    </source>
</reference>
<evidence type="ECO:0000313" key="2">
    <source>
        <dbReference type="Proteomes" id="UP001202289"/>
    </source>
</evidence>